<organism evidence="1 2">
    <name type="scientific">Portunus trituberculatus</name>
    <name type="common">Swimming crab</name>
    <name type="synonym">Neptunus trituberculatus</name>
    <dbReference type="NCBI Taxonomy" id="210409"/>
    <lineage>
        <taxon>Eukaryota</taxon>
        <taxon>Metazoa</taxon>
        <taxon>Ecdysozoa</taxon>
        <taxon>Arthropoda</taxon>
        <taxon>Crustacea</taxon>
        <taxon>Multicrustacea</taxon>
        <taxon>Malacostraca</taxon>
        <taxon>Eumalacostraca</taxon>
        <taxon>Eucarida</taxon>
        <taxon>Decapoda</taxon>
        <taxon>Pleocyemata</taxon>
        <taxon>Brachyura</taxon>
        <taxon>Eubrachyura</taxon>
        <taxon>Portunoidea</taxon>
        <taxon>Portunidae</taxon>
        <taxon>Portuninae</taxon>
        <taxon>Portunus</taxon>
    </lineage>
</organism>
<name>A0A5B7EUK8_PORTR</name>
<sequence length="129" mass="14957">MYLYCLFLSSDYSKFFDYLTSKVEHILSLFSFAEISIFGDFSVQLWLSSSFIECSDVVKLVQHHVEQESSGGEDTTILSNQVRRLLEYMTEHSAVQSARQVLDLLLSHKGLGFMLVWPRLHIYTYAIFL</sequence>
<evidence type="ECO:0000313" key="2">
    <source>
        <dbReference type="Proteomes" id="UP000324222"/>
    </source>
</evidence>
<gene>
    <name evidence="1" type="ORF">E2C01_030335</name>
</gene>
<dbReference type="Proteomes" id="UP000324222">
    <property type="component" value="Unassembled WGS sequence"/>
</dbReference>
<reference evidence="1" key="1">
    <citation type="submission" date="2019-05" db="EMBL/GenBank/DDBJ databases">
        <title>Another draft genome of Portunus trituberculatus and its Hox gene families provides insights of decapod evolution.</title>
        <authorList>
            <person name="Jeong J.-H."/>
            <person name="Song I."/>
            <person name="Kim S."/>
            <person name="Choi T."/>
            <person name="Kim D."/>
            <person name="Ryu S."/>
            <person name="Kim W."/>
        </authorList>
    </citation>
    <scope>NUCLEOTIDE SEQUENCE [LARGE SCALE GENOMIC DNA]</scope>
    <source>
        <tissue evidence="1">Muscle</tissue>
    </source>
</reference>
<evidence type="ECO:0000313" key="1">
    <source>
        <dbReference type="EMBL" id="MPC36866.1"/>
    </source>
</evidence>
<keyword evidence="2" id="KW-1185">Reference proteome</keyword>
<proteinExistence type="predicted"/>
<accession>A0A5B7EUK8</accession>
<dbReference type="OrthoDB" id="1899580at2759"/>
<comment type="caution">
    <text evidence="1">The sequence shown here is derived from an EMBL/GenBank/DDBJ whole genome shotgun (WGS) entry which is preliminary data.</text>
</comment>
<protein>
    <submittedName>
        <fullName evidence="1">Uncharacterized protein</fullName>
    </submittedName>
</protein>
<dbReference type="AlphaFoldDB" id="A0A5B7EUK8"/>
<dbReference type="EMBL" id="VSRR010003624">
    <property type="protein sequence ID" value="MPC36866.1"/>
    <property type="molecule type" value="Genomic_DNA"/>
</dbReference>